<dbReference type="AlphaFoldDB" id="A0A1I8F6H1"/>
<name>A0A1I8F6H1_9PLAT</name>
<dbReference type="Proteomes" id="UP000095280">
    <property type="component" value="Unplaced"/>
</dbReference>
<keyword evidence="2" id="KW-1185">Reference proteome</keyword>
<proteinExistence type="predicted"/>
<protein>
    <submittedName>
        <fullName evidence="3">Uncharacterized protein</fullName>
    </submittedName>
</protein>
<feature type="compositionally biased region" description="Basic residues" evidence="1">
    <location>
        <begin position="102"/>
        <end position="117"/>
    </location>
</feature>
<reference evidence="3" key="1">
    <citation type="submission" date="2016-11" db="UniProtKB">
        <authorList>
            <consortium name="WormBaseParasite"/>
        </authorList>
    </citation>
    <scope>IDENTIFICATION</scope>
</reference>
<evidence type="ECO:0000313" key="3">
    <source>
        <dbReference type="WBParaSite" id="maker-unitig_21044-snap-gene-0.3-mRNA-1"/>
    </source>
</evidence>
<sequence>MARLARSGFCRSGSGWWMRCQGRGLGAGIGGCSDSCQGAEAAGDGSDAESTAAAIGRVSTATLDQLKVRLCQRRPAAVQDAAAATASDSEPRQLQAGEGRRSIRSKRARQLRHQWHR</sequence>
<dbReference type="WBParaSite" id="maker-unitig_21044-snap-gene-0.3-mRNA-1">
    <property type="protein sequence ID" value="maker-unitig_21044-snap-gene-0.3-mRNA-1"/>
    <property type="gene ID" value="maker-unitig_21044-snap-gene-0.3"/>
</dbReference>
<accession>A0A1I8F6H1</accession>
<feature type="region of interest" description="Disordered" evidence="1">
    <location>
        <begin position="79"/>
        <end position="117"/>
    </location>
</feature>
<evidence type="ECO:0000313" key="2">
    <source>
        <dbReference type="Proteomes" id="UP000095280"/>
    </source>
</evidence>
<evidence type="ECO:0000256" key="1">
    <source>
        <dbReference type="SAM" id="MobiDB-lite"/>
    </source>
</evidence>
<organism evidence="2 3">
    <name type="scientific">Macrostomum lignano</name>
    <dbReference type="NCBI Taxonomy" id="282301"/>
    <lineage>
        <taxon>Eukaryota</taxon>
        <taxon>Metazoa</taxon>
        <taxon>Spiralia</taxon>
        <taxon>Lophotrochozoa</taxon>
        <taxon>Platyhelminthes</taxon>
        <taxon>Rhabditophora</taxon>
        <taxon>Macrostomorpha</taxon>
        <taxon>Macrostomida</taxon>
        <taxon>Macrostomidae</taxon>
        <taxon>Macrostomum</taxon>
    </lineage>
</organism>